<dbReference type="AlphaFoldDB" id="A0A179FC66"/>
<proteinExistence type="predicted"/>
<evidence type="ECO:0000256" key="3">
    <source>
        <dbReference type="SAM" id="MobiDB-lite"/>
    </source>
</evidence>
<dbReference type="OrthoDB" id="648861at2759"/>
<dbReference type="CDD" id="cd00067">
    <property type="entry name" value="GAL4"/>
    <property type="match status" value="1"/>
</dbReference>
<dbReference type="GO" id="GO:0000981">
    <property type="term" value="F:DNA-binding transcription factor activity, RNA polymerase II-specific"/>
    <property type="evidence" value="ECO:0007669"/>
    <property type="project" value="InterPro"/>
</dbReference>
<gene>
    <name evidence="5" type="ORF">VFPPC_08975</name>
</gene>
<protein>
    <submittedName>
        <fullName evidence="5">C6 zinc finger domain-containing protein</fullName>
    </submittedName>
</protein>
<dbReference type="InterPro" id="IPR021858">
    <property type="entry name" value="Fun_TF"/>
</dbReference>
<accession>A0A179FC66</accession>
<evidence type="ECO:0000313" key="5">
    <source>
        <dbReference type="EMBL" id="OAQ63066.2"/>
    </source>
</evidence>
<reference evidence="5 6" key="1">
    <citation type="journal article" date="2016" name="PLoS Pathog.">
        <title>Biosynthesis of antibiotic leucinostatins in bio-control fungus Purpureocillium lilacinum and their inhibition on phytophthora revealed by genome mining.</title>
        <authorList>
            <person name="Wang G."/>
            <person name="Liu Z."/>
            <person name="Lin R."/>
            <person name="Li E."/>
            <person name="Mao Z."/>
            <person name="Ling J."/>
            <person name="Yang Y."/>
            <person name="Yin W.B."/>
            <person name="Xie B."/>
        </authorList>
    </citation>
    <scope>NUCLEOTIDE SEQUENCE [LARGE SCALE GENOMIC DNA]</scope>
    <source>
        <strain evidence="5">170</strain>
    </source>
</reference>
<dbReference type="EMBL" id="LSBJ02000006">
    <property type="protein sequence ID" value="OAQ63066.2"/>
    <property type="molecule type" value="Genomic_DNA"/>
</dbReference>
<feature type="region of interest" description="Disordered" evidence="3">
    <location>
        <begin position="206"/>
        <end position="231"/>
    </location>
</feature>
<keyword evidence="2" id="KW-0539">Nucleus</keyword>
<sequence>MGSDRADVPSTTRKRSRNGCYTCRFRKVRCKASVEPQHQGKEKPLKCDNCHRLGFQCKWDAPASGEKYIPPPKRRRAARENREAINDGRAINSSHSLIQTPGVPIEDQSHDATELVCDAENNETDTGSIATDMHGANHYQLGYLDTLATAPDISLEYDIFDLNLAGEGLDFVPLPNIDLRSQTYSEQDPARVEWSDILQIPDLSRASGKAAGSNDDISTDTRSSASPSVTEDNRRLIQHYLDVMKGFAKVEDYSRNTNNLFISAFSESLCFPPLFYAILCFSASHLGMEDETHLDQAKRYDQLAKDSFDVFAKDQSVQTDGLLSALFVRVKTIHITGGSVEVFLDLMTKASEIISSTLGVKDAKQPSDLTKRIIIRLAMLDARAAYYRLGGGRLVNSLKDIPALAFIFDSKVETENSQKAIIDLLRGTILRMRVAELDVQLHEQMSAEVVSARPLRTAAFTSLYDEIYKEIDKWEQKAGQTTSKGPRNFFCQDEIVDPTRFNYYIVLCALHSALLYLYIVYPLRSVDFEASVSKILESQLQLRRDPSRLRSPSSILPSSLFLAGLCTADPIRQDWVLQLFKSCEQWSTYIRKSRDLLEEIFKLRSTEGQVDICDVMDRVTGRFVI</sequence>
<evidence type="ECO:0000256" key="2">
    <source>
        <dbReference type="ARBA" id="ARBA00023242"/>
    </source>
</evidence>
<dbReference type="InterPro" id="IPR036864">
    <property type="entry name" value="Zn2-C6_fun-type_DNA-bd_sf"/>
</dbReference>
<dbReference type="GO" id="GO:0045944">
    <property type="term" value="P:positive regulation of transcription by RNA polymerase II"/>
    <property type="evidence" value="ECO:0007669"/>
    <property type="project" value="TreeGrafter"/>
</dbReference>
<evidence type="ECO:0000313" key="6">
    <source>
        <dbReference type="Proteomes" id="UP000078397"/>
    </source>
</evidence>
<dbReference type="GO" id="GO:0000976">
    <property type="term" value="F:transcription cis-regulatory region binding"/>
    <property type="evidence" value="ECO:0007669"/>
    <property type="project" value="TreeGrafter"/>
</dbReference>
<dbReference type="Proteomes" id="UP000078397">
    <property type="component" value="Unassembled WGS sequence"/>
</dbReference>
<dbReference type="STRING" id="1380566.A0A179FC66"/>
<evidence type="ECO:0000256" key="1">
    <source>
        <dbReference type="ARBA" id="ARBA00004123"/>
    </source>
</evidence>
<dbReference type="SMART" id="SM00066">
    <property type="entry name" value="GAL4"/>
    <property type="match status" value="1"/>
</dbReference>
<keyword evidence="6" id="KW-1185">Reference proteome</keyword>
<dbReference type="InterPro" id="IPR001138">
    <property type="entry name" value="Zn2Cys6_DnaBD"/>
</dbReference>
<dbReference type="RefSeq" id="XP_022284205.1">
    <property type="nucleotide sequence ID" value="XM_022428633.1"/>
</dbReference>
<dbReference type="GO" id="GO:0008270">
    <property type="term" value="F:zinc ion binding"/>
    <property type="evidence" value="ECO:0007669"/>
    <property type="project" value="InterPro"/>
</dbReference>
<dbReference type="GO" id="GO:0005634">
    <property type="term" value="C:nucleus"/>
    <property type="evidence" value="ECO:0007669"/>
    <property type="project" value="UniProtKB-SubCell"/>
</dbReference>
<dbReference type="GeneID" id="28851579"/>
<organism evidence="5 6">
    <name type="scientific">Pochonia chlamydosporia 170</name>
    <dbReference type="NCBI Taxonomy" id="1380566"/>
    <lineage>
        <taxon>Eukaryota</taxon>
        <taxon>Fungi</taxon>
        <taxon>Dikarya</taxon>
        <taxon>Ascomycota</taxon>
        <taxon>Pezizomycotina</taxon>
        <taxon>Sordariomycetes</taxon>
        <taxon>Hypocreomycetidae</taxon>
        <taxon>Hypocreales</taxon>
        <taxon>Clavicipitaceae</taxon>
        <taxon>Pochonia</taxon>
    </lineage>
</organism>
<dbReference type="SUPFAM" id="SSF57701">
    <property type="entry name" value="Zn2/Cys6 DNA-binding domain"/>
    <property type="match status" value="1"/>
</dbReference>
<comment type="subcellular location">
    <subcellularLocation>
        <location evidence="1">Nucleus</location>
    </subcellularLocation>
</comment>
<dbReference type="PANTHER" id="PTHR37534">
    <property type="entry name" value="TRANSCRIPTIONAL ACTIVATOR PROTEIN UGA3"/>
    <property type="match status" value="1"/>
</dbReference>
<feature type="domain" description="Zn(2)-C6 fungal-type" evidence="4">
    <location>
        <begin position="19"/>
        <end position="59"/>
    </location>
</feature>
<comment type="caution">
    <text evidence="5">The sequence shown here is derived from an EMBL/GenBank/DDBJ whole genome shotgun (WGS) entry which is preliminary data.</text>
</comment>
<dbReference type="KEGG" id="pchm:VFPPC_08975"/>
<name>A0A179FC66_METCM</name>
<evidence type="ECO:0000259" key="4">
    <source>
        <dbReference type="PROSITE" id="PS50048"/>
    </source>
</evidence>
<dbReference type="PROSITE" id="PS50048">
    <property type="entry name" value="ZN2_CY6_FUNGAL_2"/>
    <property type="match status" value="1"/>
</dbReference>
<dbReference type="Gene3D" id="4.10.240.10">
    <property type="entry name" value="Zn(2)-C6 fungal-type DNA-binding domain"/>
    <property type="match status" value="1"/>
</dbReference>
<dbReference type="Pfam" id="PF11951">
    <property type="entry name" value="Fungal_trans_2"/>
    <property type="match status" value="1"/>
</dbReference>
<feature type="compositionally biased region" description="Polar residues" evidence="3">
    <location>
        <begin position="220"/>
        <end position="230"/>
    </location>
</feature>
<dbReference type="PANTHER" id="PTHR37534:SF49">
    <property type="entry name" value="LYSINE BIOSYNTHESIS REGULATORY PROTEIN LYS14"/>
    <property type="match status" value="1"/>
</dbReference>